<dbReference type="OrthoDB" id="9784036at2"/>
<protein>
    <recommendedName>
        <fullName evidence="1">Tox-MPTase2 domain-containing protein</fullName>
    </recommendedName>
</protein>
<comment type="caution">
    <text evidence="2">The sequence shown here is derived from an EMBL/GenBank/DDBJ whole genome shotgun (WGS) entry which is preliminary data.</text>
</comment>
<dbReference type="EMBL" id="RYYU01000001">
    <property type="protein sequence ID" value="RUL59902.1"/>
    <property type="molecule type" value="Genomic_DNA"/>
</dbReference>
<proteinExistence type="predicted"/>
<feature type="domain" description="Tox-MPTase2" evidence="1">
    <location>
        <begin position="42"/>
        <end position="207"/>
    </location>
</feature>
<dbReference type="AlphaFoldDB" id="A0A432LM58"/>
<dbReference type="InterPro" id="IPR028914">
    <property type="entry name" value="Tox-MPTase2_dom"/>
</dbReference>
<name>A0A432LM58_9BACT</name>
<gene>
    <name evidence="2" type="ORF">EHV08_09200</name>
</gene>
<evidence type="ECO:0000313" key="2">
    <source>
        <dbReference type="EMBL" id="RUL59902.1"/>
    </source>
</evidence>
<keyword evidence="3" id="KW-1185">Reference proteome</keyword>
<evidence type="ECO:0000259" key="1">
    <source>
        <dbReference type="Pfam" id="PF15638"/>
    </source>
</evidence>
<organism evidence="2 3">
    <name type="scientific">Prevotella koreensis</name>
    <dbReference type="NCBI Taxonomy" id="2490854"/>
    <lineage>
        <taxon>Bacteria</taxon>
        <taxon>Pseudomonadati</taxon>
        <taxon>Bacteroidota</taxon>
        <taxon>Bacteroidia</taxon>
        <taxon>Bacteroidales</taxon>
        <taxon>Prevotellaceae</taxon>
        <taxon>Prevotella</taxon>
    </lineage>
</organism>
<reference evidence="2 3" key="1">
    <citation type="submission" date="2018-12" db="EMBL/GenBank/DDBJ databases">
        <title>Genome sequencing of Prevotella sp. KCOM 3155 (= JS262).</title>
        <authorList>
            <person name="Kook J.-K."/>
            <person name="Park S.-N."/>
            <person name="Lim Y.K."/>
        </authorList>
    </citation>
    <scope>NUCLEOTIDE SEQUENCE [LARGE SCALE GENOMIC DNA]</scope>
    <source>
        <strain evidence="2 3">KCOM 3155</strain>
    </source>
</reference>
<dbReference type="Proteomes" id="UP000278983">
    <property type="component" value="Unassembled WGS sequence"/>
</dbReference>
<accession>A0A432LM58</accession>
<evidence type="ECO:0000313" key="3">
    <source>
        <dbReference type="Proteomes" id="UP000278983"/>
    </source>
</evidence>
<dbReference type="Pfam" id="PF15638">
    <property type="entry name" value="Tox-MPTase2"/>
    <property type="match status" value="1"/>
</dbReference>
<sequence length="252" mass="28110">MNPVTSIWYGVDPLTEKFPNIGTYVYCHGNPVKLVDLDGMDDLFDEEGIFIKRTDTGTSVKIKCGNQYKSITDVDFTNNKSAIQNVGIHYLAKSDKSQFNLTVSNTGGNILQDAVFSNDAGTSNYDIYLTNGYVNHSLGNCYDFECVTFHESTHRYDKSTHGGTIGEVNAIIRTAIECPAWNYASDNYIQSQASYAAKSLNQYSYNNIIPQDIFQKLNTAFTGYATFEIVNNQVTVNNNLKECIVIGRKSNK</sequence>